<evidence type="ECO:0000256" key="6">
    <source>
        <dbReference type="SAM" id="MobiDB-lite"/>
    </source>
</evidence>
<dbReference type="InterPro" id="IPR006904">
    <property type="entry name" value="DUF716"/>
</dbReference>
<comment type="subcellular location">
    <subcellularLocation>
        <location evidence="1">Membrane</location>
        <topology evidence="1">Multi-pass membrane protein</topology>
    </subcellularLocation>
</comment>
<evidence type="ECO:0000256" key="7">
    <source>
        <dbReference type="SAM" id="Phobius"/>
    </source>
</evidence>
<evidence type="ECO:0000256" key="2">
    <source>
        <dbReference type="ARBA" id="ARBA00006948"/>
    </source>
</evidence>
<feature type="transmembrane region" description="Helical" evidence="7">
    <location>
        <begin position="264"/>
        <end position="288"/>
    </location>
</feature>
<dbReference type="AlphaFoldDB" id="A0AAW1PFE2"/>
<evidence type="ECO:0000313" key="9">
    <source>
        <dbReference type="Proteomes" id="UP001489004"/>
    </source>
</evidence>
<reference evidence="8 9" key="1">
    <citation type="journal article" date="2024" name="Nat. Commun.">
        <title>Phylogenomics reveals the evolutionary origins of lichenization in chlorophyte algae.</title>
        <authorList>
            <person name="Puginier C."/>
            <person name="Libourel C."/>
            <person name="Otte J."/>
            <person name="Skaloud P."/>
            <person name="Haon M."/>
            <person name="Grisel S."/>
            <person name="Petersen M."/>
            <person name="Berrin J.G."/>
            <person name="Delaux P.M."/>
            <person name="Dal Grande F."/>
            <person name="Keller J."/>
        </authorList>
    </citation>
    <scope>NUCLEOTIDE SEQUENCE [LARGE SCALE GENOMIC DNA]</scope>
    <source>
        <strain evidence="8 9">SAG 2043</strain>
    </source>
</reference>
<comment type="caution">
    <text evidence="8">The sequence shown here is derived from an EMBL/GenBank/DDBJ whole genome shotgun (WGS) entry which is preliminary data.</text>
</comment>
<evidence type="ECO:0000256" key="3">
    <source>
        <dbReference type="ARBA" id="ARBA00022692"/>
    </source>
</evidence>
<protein>
    <recommendedName>
        <fullName evidence="10">Transmembrane protein 45B</fullName>
    </recommendedName>
</protein>
<keyword evidence="9" id="KW-1185">Reference proteome</keyword>
<dbReference type="EMBL" id="JALJOR010000012">
    <property type="protein sequence ID" value="KAK9807527.1"/>
    <property type="molecule type" value="Genomic_DNA"/>
</dbReference>
<evidence type="ECO:0008006" key="10">
    <source>
        <dbReference type="Google" id="ProtNLM"/>
    </source>
</evidence>
<feature type="transmembrane region" description="Helical" evidence="7">
    <location>
        <begin position="197"/>
        <end position="216"/>
    </location>
</feature>
<evidence type="ECO:0000256" key="5">
    <source>
        <dbReference type="ARBA" id="ARBA00023136"/>
    </source>
</evidence>
<evidence type="ECO:0000256" key="4">
    <source>
        <dbReference type="ARBA" id="ARBA00022989"/>
    </source>
</evidence>
<dbReference type="Pfam" id="PF04819">
    <property type="entry name" value="DUF716"/>
    <property type="match status" value="1"/>
</dbReference>
<keyword evidence="5 7" id="KW-0472">Membrane</keyword>
<keyword evidence="3 7" id="KW-0812">Transmembrane</keyword>
<dbReference type="InterPro" id="IPR042127">
    <property type="entry name" value="TMEM45"/>
</dbReference>
<feature type="region of interest" description="Disordered" evidence="6">
    <location>
        <begin position="307"/>
        <end position="330"/>
    </location>
</feature>
<dbReference type="Proteomes" id="UP001489004">
    <property type="component" value="Unassembled WGS sequence"/>
</dbReference>
<feature type="transmembrane region" description="Helical" evidence="7">
    <location>
        <begin position="228"/>
        <end position="249"/>
    </location>
</feature>
<dbReference type="PANTHER" id="PTHR16007:SF15">
    <property type="entry name" value="TRANSMEMBRANE PROTEIN 45B"/>
    <property type="match status" value="1"/>
</dbReference>
<keyword evidence="4 7" id="KW-1133">Transmembrane helix</keyword>
<organism evidence="8 9">
    <name type="scientific">[Myrmecia] bisecta</name>
    <dbReference type="NCBI Taxonomy" id="41462"/>
    <lineage>
        <taxon>Eukaryota</taxon>
        <taxon>Viridiplantae</taxon>
        <taxon>Chlorophyta</taxon>
        <taxon>core chlorophytes</taxon>
        <taxon>Trebouxiophyceae</taxon>
        <taxon>Trebouxiales</taxon>
        <taxon>Trebouxiaceae</taxon>
        <taxon>Myrmecia</taxon>
    </lineage>
</organism>
<evidence type="ECO:0000313" key="8">
    <source>
        <dbReference type="EMBL" id="KAK9807527.1"/>
    </source>
</evidence>
<feature type="transmembrane region" description="Helical" evidence="7">
    <location>
        <begin position="55"/>
        <end position="74"/>
    </location>
</feature>
<name>A0AAW1PFE2_9CHLO</name>
<sequence>MEGMAMDGMGGELPAGPPHHGFPTKIYNGVMLQYWQEGGIGHPIHGARLGHYLPGWFFVFWGSWWILSVFRLHFKSSAKTPFASRGWFEWPTWVPGNLPLEPIAKVVMPFIGILGELWLGHDAYQPLYLDGKFNEHQLQDWQHSAMYLAYLISGLVDLVGYYTPYLPSGTEQAYLGMAFVVEGTLLAFHLKGTMLDFALHLLLVLTIFTTAIVIFAEMSHPHNMLLAALRGSLVFLQGVWFIQIGNILYNEHPEWDPTYMGSSMIVPVFFCFCALMVTFGVLTAFVLAKAYQQWSLKTYRPVKLEEPSWQQPPGKTLARRADAEITDLDP</sequence>
<dbReference type="GO" id="GO:0016020">
    <property type="term" value="C:membrane"/>
    <property type="evidence" value="ECO:0007669"/>
    <property type="project" value="UniProtKB-SubCell"/>
</dbReference>
<dbReference type="PANTHER" id="PTHR16007">
    <property type="entry name" value="EPIDIDYMAL MEMBRANE PROTEIN E9-RELATED"/>
    <property type="match status" value="1"/>
</dbReference>
<gene>
    <name evidence="8" type="ORF">WJX72_001620</name>
</gene>
<feature type="transmembrane region" description="Helical" evidence="7">
    <location>
        <begin position="144"/>
        <end position="162"/>
    </location>
</feature>
<evidence type="ECO:0000256" key="1">
    <source>
        <dbReference type="ARBA" id="ARBA00004141"/>
    </source>
</evidence>
<proteinExistence type="inferred from homology"/>
<comment type="similarity">
    <text evidence="2">Belongs to the TMEM45 family.</text>
</comment>
<accession>A0AAW1PFE2</accession>